<keyword evidence="1" id="KW-0732">Signal</keyword>
<reference evidence="2 3" key="1">
    <citation type="journal article" date="2024" name="Science">
        <title>Giant polyketide synthase enzymes in the biosynthesis of giant marine polyether toxins.</title>
        <authorList>
            <person name="Fallon T.R."/>
            <person name="Shende V.V."/>
            <person name="Wierzbicki I.H."/>
            <person name="Pendleton A.L."/>
            <person name="Watervoot N.F."/>
            <person name="Auber R.P."/>
            <person name="Gonzalez D.J."/>
            <person name="Wisecaver J.H."/>
            <person name="Moore B.S."/>
        </authorList>
    </citation>
    <scope>NUCLEOTIDE SEQUENCE [LARGE SCALE GENOMIC DNA]</scope>
    <source>
        <strain evidence="2 3">12B1</strain>
    </source>
</reference>
<sequence>MLLLLALPHGLALPAISAKGASSRIPSPKMNLAQGDQVMVCGTGPVMLLAAKLAAIKGFATTCAVSERDFELAPGLIYTDLHPEGSLPLEFLKISGPDADSNVIEECTSKAKGLVIAFDGEMTIPERALSVFMPESNSLQRVSLMSRYLNGAGMGFFANAAKLAANSEIWAARAEQVESYRAMEKAVISRAESMGVGHTIIRAGTLKGGAFGDSLAGAGGENTFLHAKFYSLGQQDVVNWRLLYDCDVLGVELARGDTMSGPGFLAAITATNSKGGSGAGESHRGAVATALVEALRLSEAANKDFSVGAREGRQFPDAAAWRKMFANAK</sequence>
<keyword evidence="3" id="KW-1185">Reference proteome</keyword>
<feature type="signal peptide" evidence="1">
    <location>
        <begin position="1"/>
        <end position="23"/>
    </location>
</feature>
<dbReference type="AlphaFoldDB" id="A0AB34KCC6"/>
<protein>
    <submittedName>
        <fullName evidence="2">Uncharacterized protein</fullName>
    </submittedName>
</protein>
<proteinExistence type="predicted"/>
<evidence type="ECO:0000256" key="1">
    <source>
        <dbReference type="SAM" id="SignalP"/>
    </source>
</evidence>
<dbReference type="EMBL" id="JBGBPQ010000001">
    <property type="protein sequence ID" value="KAL1530461.1"/>
    <property type="molecule type" value="Genomic_DNA"/>
</dbReference>
<evidence type="ECO:0000313" key="3">
    <source>
        <dbReference type="Proteomes" id="UP001515480"/>
    </source>
</evidence>
<accession>A0AB34KCC6</accession>
<gene>
    <name evidence="2" type="ORF">AB1Y20_001363</name>
</gene>
<name>A0AB34KCC6_PRYPA</name>
<evidence type="ECO:0000313" key="2">
    <source>
        <dbReference type="EMBL" id="KAL1530461.1"/>
    </source>
</evidence>
<organism evidence="2 3">
    <name type="scientific">Prymnesium parvum</name>
    <name type="common">Toxic golden alga</name>
    <dbReference type="NCBI Taxonomy" id="97485"/>
    <lineage>
        <taxon>Eukaryota</taxon>
        <taxon>Haptista</taxon>
        <taxon>Haptophyta</taxon>
        <taxon>Prymnesiophyceae</taxon>
        <taxon>Prymnesiales</taxon>
        <taxon>Prymnesiaceae</taxon>
        <taxon>Prymnesium</taxon>
    </lineage>
</organism>
<feature type="chain" id="PRO_5044346590" evidence="1">
    <location>
        <begin position="24"/>
        <end position="329"/>
    </location>
</feature>
<comment type="caution">
    <text evidence="2">The sequence shown here is derived from an EMBL/GenBank/DDBJ whole genome shotgun (WGS) entry which is preliminary data.</text>
</comment>
<dbReference type="Proteomes" id="UP001515480">
    <property type="component" value="Unassembled WGS sequence"/>
</dbReference>